<accession>A0ABR2P649</accession>
<organism evidence="1 2">
    <name type="scientific">Hibiscus sabdariffa</name>
    <name type="common">roselle</name>
    <dbReference type="NCBI Taxonomy" id="183260"/>
    <lineage>
        <taxon>Eukaryota</taxon>
        <taxon>Viridiplantae</taxon>
        <taxon>Streptophyta</taxon>
        <taxon>Embryophyta</taxon>
        <taxon>Tracheophyta</taxon>
        <taxon>Spermatophyta</taxon>
        <taxon>Magnoliopsida</taxon>
        <taxon>eudicotyledons</taxon>
        <taxon>Gunneridae</taxon>
        <taxon>Pentapetalae</taxon>
        <taxon>rosids</taxon>
        <taxon>malvids</taxon>
        <taxon>Malvales</taxon>
        <taxon>Malvaceae</taxon>
        <taxon>Malvoideae</taxon>
        <taxon>Hibiscus</taxon>
    </lineage>
</organism>
<evidence type="ECO:0000313" key="1">
    <source>
        <dbReference type="EMBL" id="KAK8983923.1"/>
    </source>
</evidence>
<dbReference type="EMBL" id="JBBPBN010000079">
    <property type="protein sequence ID" value="KAK8983923.1"/>
    <property type="molecule type" value="Genomic_DNA"/>
</dbReference>
<dbReference type="Pfam" id="PF14566">
    <property type="entry name" value="PTPlike_phytase"/>
    <property type="match status" value="1"/>
</dbReference>
<dbReference type="InterPro" id="IPR029021">
    <property type="entry name" value="Prot-tyrosine_phosphatase-like"/>
</dbReference>
<dbReference type="SMART" id="SM01301">
    <property type="entry name" value="PTPlike_phytase"/>
    <property type="match status" value="1"/>
</dbReference>
<gene>
    <name evidence="1" type="ORF">V6N11_009705</name>
</gene>
<comment type="caution">
    <text evidence="1">The sequence shown here is derived from an EMBL/GenBank/DDBJ whole genome shotgun (WGS) entry which is preliminary data.</text>
</comment>
<evidence type="ECO:0000313" key="2">
    <source>
        <dbReference type="Proteomes" id="UP001396334"/>
    </source>
</evidence>
<dbReference type="Gene3D" id="3.90.190.10">
    <property type="entry name" value="Protein tyrosine phosphatase superfamily"/>
    <property type="match status" value="1"/>
</dbReference>
<name>A0ABR2P649_9ROSI</name>
<reference evidence="1 2" key="1">
    <citation type="journal article" date="2024" name="G3 (Bethesda)">
        <title>Genome assembly of Hibiscus sabdariffa L. provides insights into metabolisms of medicinal natural products.</title>
        <authorList>
            <person name="Kim T."/>
        </authorList>
    </citation>
    <scope>NUCLEOTIDE SEQUENCE [LARGE SCALE GENOMIC DNA]</scope>
    <source>
        <strain evidence="1">TK-2024</strain>
        <tissue evidence="1">Old leaves</tissue>
    </source>
</reference>
<protein>
    <submittedName>
        <fullName evidence="1">Uncharacterized protein</fullName>
    </submittedName>
</protein>
<proteinExistence type="predicted"/>
<keyword evidence="2" id="KW-1185">Reference proteome</keyword>
<sequence length="235" mass="27124">MVLLISERFLDFLFIESAIIDGIRSVIKRIDSSKGGHPIFWHNMREEHVIYINGMPFVLSEVERPYKNMLECTVIDRERVERMETRLKEDILRGAQRYSRTRQEEEVQAAKFSKGQARIREAQLPKDVTKLHIAEARMQELKTNMKILDKEVAAALTVVEAQQEIRSPIEISDFRPISLTGSIYKIVAKILSGRLKRVVDELISWIIQVADSSETGMHMFLLRVISSRVVCPLES</sequence>
<dbReference type="Proteomes" id="UP001396334">
    <property type="component" value="Unassembled WGS sequence"/>
</dbReference>